<feature type="region of interest" description="Disordered" evidence="1">
    <location>
        <begin position="69"/>
        <end position="182"/>
    </location>
</feature>
<evidence type="ECO:0000313" key="2">
    <source>
        <dbReference type="EMBL" id="KNZ58669.1"/>
    </source>
</evidence>
<sequence length="238" mass="24379">MMSIRERKRSSLLIASHALVVMMAFSLSMIEGLPLGGSLKNFLNDWLGINDSQSVGNIPAMNAGSPCFPPAGQLGGTPTSTAWGSQKTQGNTVVSISGSKSSSSSSYTSQDPTLPGSGGTDCGDFGGMGGMGSLDTMLNSSGLGDISPQTTTPFSSGANMTQASNATGLSGGNDVSLIGSPDPQANLTSNLGAASTVQPKDNSGEAKHQIKSLNSFRVFDWLRSSDNEESCGEDEQPQ</sequence>
<dbReference type="STRING" id="27349.A0A0L6VD65"/>
<name>A0A0L6VD65_9BASI</name>
<comment type="caution">
    <text evidence="2">The sequence shown here is derived from an EMBL/GenBank/DDBJ whole genome shotgun (WGS) entry which is preliminary data.</text>
</comment>
<dbReference type="AlphaFoldDB" id="A0A0L6VD65"/>
<feature type="compositionally biased region" description="Gly residues" evidence="1">
    <location>
        <begin position="116"/>
        <end position="132"/>
    </location>
</feature>
<reference evidence="2 3" key="1">
    <citation type="submission" date="2015-08" db="EMBL/GenBank/DDBJ databases">
        <title>Next Generation Sequencing and Analysis of the Genome of Puccinia sorghi L Schw, the Causal Agent of Maize Common Rust.</title>
        <authorList>
            <person name="Rochi L."/>
            <person name="Burguener G."/>
            <person name="Darino M."/>
            <person name="Turjanski A."/>
            <person name="Kreff E."/>
            <person name="Dieguez M.J."/>
            <person name="Sacco F."/>
        </authorList>
    </citation>
    <scope>NUCLEOTIDE SEQUENCE [LARGE SCALE GENOMIC DNA]</scope>
    <source>
        <strain evidence="2 3">RO10H11247</strain>
    </source>
</reference>
<evidence type="ECO:0000313" key="3">
    <source>
        <dbReference type="Proteomes" id="UP000037035"/>
    </source>
</evidence>
<dbReference type="Proteomes" id="UP000037035">
    <property type="component" value="Unassembled WGS sequence"/>
</dbReference>
<protein>
    <submittedName>
        <fullName evidence="2">Uncharacterized protein</fullName>
    </submittedName>
</protein>
<dbReference type="EMBL" id="LAVV01006703">
    <property type="protein sequence ID" value="KNZ58669.1"/>
    <property type="molecule type" value="Genomic_DNA"/>
</dbReference>
<dbReference type="OrthoDB" id="2507759at2759"/>
<proteinExistence type="predicted"/>
<organism evidence="2 3">
    <name type="scientific">Puccinia sorghi</name>
    <dbReference type="NCBI Taxonomy" id="27349"/>
    <lineage>
        <taxon>Eukaryota</taxon>
        <taxon>Fungi</taxon>
        <taxon>Dikarya</taxon>
        <taxon>Basidiomycota</taxon>
        <taxon>Pucciniomycotina</taxon>
        <taxon>Pucciniomycetes</taxon>
        <taxon>Pucciniales</taxon>
        <taxon>Pucciniaceae</taxon>
        <taxon>Puccinia</taxon>
    </lineage>
</organism>
<evidence type="ECO:0000256" key="1">
    <source>
        <dbReference type="SAM" id="MobiDB-lite"/>
    </source>
</evidence>
<accession>A0A0L6VD65</accession>
<keyword evidence="3" id="KW-1185">Reference proteome</keyword>
<feature type="compositionally biased region" description="Polar residues" evidence="1">
    <location>
        <begin position="139"/>
        <end position="168"/>
    </location>
</feature>
<feature type="compositionally biased region" description="Polar residues" evidence="1">
    <location>
        <begin position="76"/>
        <end position="94"/>
    </location>
</feature>
<feature type="compositionally biased region" description="Low complexity" evidence="1">
    <location>
        <begin position="95"/>
        <end position="109"/>
    </location>
</feature>
<gene>
    <name evidence="2" type="ORF">VP01_187g2</name>
</gene>
<dbReference type="VEuPathDB" id="FungiDB:VP01_187g2"/>